<feature type="compositionally biased region" description="Low complexity" evidence="1">
    <location>
        <begin position="333"/>
        <end position="344"/>
    </location>
</feature>
<comment type="caution">
    <text evidence="2">The sequence shown here is derived from an EMBL/GenBank/DDBJ whole genome shotgun (WGS) entry which is preliminary data.</text>
</comment>
<evidence type="ECO:0000256" key="1">
    <source>
        <dbReference type="SAM" id="MobiDB-lite"/>
    </source>
</evidence>
<sequence length="362" mass="39240">MGARLGCVGSCGGWLAMRQAWKSNDSGSLEFVASVSGSGKMPEHTSARVSHSSSSTSSPQPMSVEKLWLKLKVGKVSTQQMDDNRGHMWVWAPLRFGIGCGETHTAIISTVGLDVGNPDVKTAVADYEILVCLSLASCEVPVVANKQSIAFLVSQETYAHKHPAAYATLIAAKEVTGKGIDILRILPAGLRDILAQHLLTKLLSKLRHSLQNLDNGPPHPAWLAVRHVEQKLYGHRDSKAVSQEEWVKASQCLLVGKPRAARCNPGLTNNEVERTPFSRSPKPPRTSRAQSLPSPTAHTFTHFPRHKQSPDASSLAPMDIRCNLVPRFLQRTPVSPSAPLSPASRQGEALSRPPPLPLPRSK</sequence>
<feature type="compositionally biased region" description="Low complexity" evidence="1">
    <location>
        <begin position="47"/>
        <end position="61"/>
    </location>
</feature>
<protein>
    <submittedName>
        <fullName evidence="2">Uncharacterized protein</fullName>
    </submittedName>
</protein>
<accession>A0A5B7CFI4</accession>
<feature type="compositionally biased region" description="Pro residues" evidence="1">
    <location>
        <begin position="352"/>
        <end position="362"/>
    </location>
</feature>
<evidence type="ECO:0000313" key="2">
    <source>
        <dbReference type="EMBL" id="MPC08187.1"/>
    </source>
</evidence>
<feature type="region of interest" description="Disordered" evidence="1">
    <location>
        <begin position="332"/>
        <end position="362"/>
    </location>
</feature>
<feature type="region of interest" description="Disordered" evidence="1">
    <location>
        <begin position="263"/>
        <end position="315"/>
    </location>
</feature>
<organism evidence="2 3">
    <name type="scientific">Portunus trituberculatus</name>
    <name type="common">Swimming crab</name>
    <name type="synonym">Neptunus trituberculatus</name>
    <dbReference type="NCBI Taxonomy" id="210409"/>
    <lineage>
        <taxon>Eukaryota</taxon>
        <taxon>Metazoa</taxon>
        <taxon>Ecdysozoa</taxon>
        <taxon>Arthropoda</taxon>
        <taxon>Crustacea</taxon>
        <taxon>Multicrustacea</taxon>
        <taxon>Malacostraca</taxon>
        <taxon>Eumalacostraca</taxon>
        <taxon>Eucarida</taxon>
        <taxon>Decapoda</taxon>
        <taxon>Pleocyemata</taxon>
        <taxon>Brachyura</taxon>
        <taxon>Eubrachyura</taxon>
        <taxon>Portunoidea</taxon>
        <taxon>Portunidae</taxon>
        <taxon>Portuninae</taxon>
        <taxon>Portunus</taxon>
    </lineage>
</organism>
<dbReference type="EMBL" id="VSRR010000020">
    <property type="protein sequence ID" value="MPC08187.1"/>
    <property type="molecule type" value="Genomic_DNA"/>
</dbReference>
<feature type="compositionally biased region" description="Polar residues" evidence="1">
    <location>
        <begin position="287"/>
        <end position="299"/>
    </location>
</feature>
<proteinExistence type="predicted"/>
<gene>
    <name evidence="2" type="ORF">E2C01_000764</name>
</gene>
<name>A0A5B7CFI4_PORTR</name>
<dbReference type="Proteomes" id="UP000324222">
    <property type="component" value="Unassembled WGS sequence"/>
</dbReference>
<reference evidence="2 3" key="1">
    <citation type="submission" date="2019-05" db="EMBL/GenBank/DDBJ databases">
        <title>Another draft genome of Portunus trituberculatus and its Hox gene families provides insights of decapod evolution.</title>
        <authorList>
            <person name="Jeong J.-H."/>
            <person name="Song I."/>
            <person name="Kim S."/>
            <person name="Choi T."/>
            <person name="Kim D."/>
            <person name="Ryu S."/>
            <person name="Kim W."/>
        </authorList>
    </citation>
    <scope>NUCLEOTIDE SEQUENCE [LARGE SCALE GENOMIC DNA]</scope>
    <source>
        <tissue evidence="2">Muscle</tissue>
    </source>
</reference>
<feature type="region of interest" description="Disordered" evidence="1">
    <location>
        <begin position="39"/>
        <end position="61"/>
    </location>
</feature>
<dbReference type="AlphaFoldDB" id="A0A5B7CFI4"/>
<evidence type="ECO:0000313" key="3">
    <source>
        <dbReference type="Proteomes" id="UP000324222"/>
    </source>
</evidence>
<keyword evidence="3" id="KW-1185">Reference proteome</keyword>